<keyword evidence="1" id="KW-0812">Transmembrane</keyword>
<sequence>MIERQHQAVPDVTSKRKRLLTGMGLYFLICTLAMVWPGALIANRIEPLVMGLPFFFFWYVLWVFLLFVGLIVTYSLESTGKEQDDE</sequence>
<evidence type="ECO:0000313" key="3">
    <source>
        <dbReference type="Proteomes" id="UP000295058"/>
    </source>
</evidence>
<reference evidence="2 3" key="1">
    <citation type="submission" date="2019-03" db="EMBL/GenBank/DDBJ databases">
        <title>Genomic Encyclopedia of Archaeal and Bacterial Type Strains, Phase II (KMG-II): from individual species to whole genera.</title>
        <authorList>
            <person name="Goeker M."/>
        </authorList>
    </citation>
    <scope>NUCLEOTIDE SEQUENCE [LARGE SCALE GENOMIC DNA]</scope>
    <source>
        <strain evidence="2 3">DSM 15594</strain>
    </source>
</reference>
<organism evidence="2 3">
    <name type="scientific">Oceanimonas baumannii</name>
    <dbReference type="NCBI Taxonomy" id="129578"/>
    <lineage>
        <taxon>Bacteria</taxon>
        <taxon>Pseudomonadati</taxon>
        <taxon>Pseudomonadota</taxon>
        <taxon>Gammaproteobacteria</taxon>
        <taxon>Aeromonadales</taxon>
        <taxon>Aeromonadaceae</taxon>
        <taxon>Oceanimonas</taxon>
    </lineage>
</organism>
<dbReference type="RefSeq" id="WP_243832833.1">
    <property type="nucleotide sequence ID" value="NZ_JBLWZI010000013.1"/>
</dbReference>
<gene>
    <name evidence="2" type="ORF">LY04_02074</name>
</gene>
<proteinExistence type="predicted"/>
<keyword evidence="1" id="KW-0472">Membrane</keyword>
<dbReference type="Proteomes" id="UP000295058">
    <property type="component" value="Unassembled WGS sequence"/>
</dbReference>
<protein>
    <submittedName>
        <fullName evidence="2">Uncharacterized protein DUF3311</fullName>
    </submittedName>
</protein>
<keyword evidence="3" id="KW-1185">Reference proteome</keyword>
<evidence type="ECO:0000256" key="1">
    <source>
        <dbReference type="SAM" id="Phobius"/>
    </source>
</evidence>
<name>A0ABY2EY38_9GAMM</name>
<evidence type="ECO:0000313" key="2">
    <source>
        <dbReference type="EMBL" id="TDW58722.1"/>
    </source>
</evidence>
<feature type="transmembrane region" description="Helical" evidence="1">
    <location>
        <begin position="54"/>
        <end position="76"/>
    </location>
</feature>
<accession>A0ABY2EY38</accession>
<feature type="transmembrane region" description="Helical" evidence="1">
    <location>
        <begin position="20"/>
        <end position="42"/>
    </location>
</feature>
<keyword evidence="1" id="KW-1133">Transmembrane helix</keyword>
<dbReference type="EMBL" id="SODO01000007">
    <property type="protein sequence ID" value="TDW58722.1"/>
    <property type="molecule type" value="Genomic_DNA"/>
</dbReference>
<comment type="caution">
    <text evidence="2">The sequence shown here is derived from an EMBL/GenBank/DDBJ whole genome shotgun (WGS) entry which is preliminary data.</text>
</comment>